<feature type="transmembrane region" description="Helical" evidence="6">
    <location>
        <begin position="168"/>
        <end position="189"/>
    </location>
</feature>
<evidence type="ECO:0000313" key="7">
    <source>
        <dbReference type="EMBL" id="MCG2614540.1"/>
    </source>
</evidence>
<feature type="transmembrane region" description="Helical" evidence="6">
    <location>
        <begin position="88"/>
        <end position="109"/>
    </location>
</feature>
<comment type="caution">
    <text evidence="7">The sequence shown here is derived from an EMBL/GenBank/DDBJ whole genome shotgun (WGS) entry which is preliminary data.</text>
</comment>
<protein>
    <submittedName>
        <fullName evidence="7">Flippase-like domain-containing protein</fullName>
    </submittedName>
</protein>
<feature type="transmembrane region" description="Helical" evidence="6">
    <location>
        <begin position="221"/>
        <end position="244"/>
    </location>
</feature>
<accession>A0ABS9KQD2</accession>
<evidence type="ECO:0000256" key="5">
    <source>
        <dbReference type="ARBA" id="ARBA00023136"/>
    </source>
</evidence>
<dbReference type="InterPro" id="IPR022791">
    <property type="entry name" value="L-PG_synthase/AglD"/>
</dbReference>
<feature type="transmembrane region" description="Helical" evidence="6">
    <location>
        <begin position="297"/>
        <end position="324"/>
    </location>
</feature>
<dbReference type="Proteomes" id="UP001165367">
    <property type="component" value="Unassembled WGS sequence"/>
</dbReference>
<comment type="subcellular location">
    <subcellularLocation>
        <location evidence="1">Cell membrane</location>
        <topology evidence="1">Multi-pass membrane protein</topology>
    </subcellularLocation>
</comment>
<evidence type="ECO:0000256" key="6">
    <source>
        <dbReference type="SAM" id="Phobius"/>
    </source>
</evidence>
<name>A0ABS9KQD2_9BACT</name>
<feature type="transmembrane region" description="Helical" evidence="6">
    <location>
        <begin position="56"/>
        <end position="76"/>
    </location>
</feature>
<reference evidence="7" key="1">
    <citation type="submission" date="2022-01" db="EMBL/GenBank/DDBJ databases">
        <authorList>
            <person name="Jo J.-H."/>
            <person name="Im W.-T."/>
        </authorList>
    </citation>
    <scope>NUCLEOTIDE SEQUENCE</scope>
    <source>
        <strain evidence="7">NA20</strain>
    </source>
</reference>
<keyword evidence="5 6" id="KW-0472">Membrane</keyword>
<keyword evidence="3 6" id="KW-0812">Transmembrane</keyword>
<keyword evidence="2" id="KW-1003">Cell membrane</keyword>
<dbReference type="RefSeq" id="WP_237871051.1">
    <property type="nucleotide sequence ID" value="NZ_JAKLTR010000005.1"/>
</dbReference>
<evidence type="ECO:0000256" key="2">
    <source>
        <dbReference type="ARBA" id="ARBA00022475"/>
    </source>
</evidence>
<dbReference type="EMBL" id="JAKLTR010000005">
    <property type="protein sequence ID" value="MCG2614540.1"/>
    <property type="molecule type" value="Genomic_DNA"/>
</dbReference>
<feature type="transmembrane region" description="Helical" evidence="6">
    <location>
        <begin position="14"/>
        <end position="36"/>
    </location>
</feature>
<evidence type="ECO:0000256" key="1">
    <source>
        <dbReference type="ARBA" id="ARBA00004651"/>
    </source>
</evidence>
<feature type="transmembrane region" description="Helical" evidence="6">
    <location>
        <begin position="129"/>
        <end position="156"/>
    </location>
</feature>
<evidence type="ECO:0000256" key="3">
    <source>
        <dbReference type="ARBA" id="ARBA00022692"/>
    </source>
</evidence>
<keyword evidence="4 6" id="KW-1133">Transmembrane helix</keyword>
<dbReference type="Pfam" id="PF03706">
    <property type="entry name" value="LPG_synthase_TM"/>
    <property type="match status" value="1"/>
</dbReference>
<evidence type="ECO:0000313" key="8">
    <source>
        <dbReference type="Proteomes" id="UP001165367"/>
    </source>
</evidence>
<gene>
    <name evidence="7" type="ORF">LZZ85_09620</name>
</gene>
<sequence length="343" mass="39271">MPGKIIYNKRFRYFINYFLGPLLFIWLSYSIFRQIANQPGLEESWQHIKVAFDSHRVWLLLAVMLLMLVNWSIETVKWKLAVQRVQRIDFVTALKAVMSGVSFSVLTPNRVGEYLGRVLYMEEGKRLKAISLTITGSISQLIITLLMGFISLLVMGESVIASGMITSLWFRIIIYGVLIALVILTLFYFRLAVLVKWIDRLPVMRKYSWLLDTLENFNATVLLQLLSLSAVRFAVFIIQYFLLFRLFEVDVTWWQGWWAVSLSFLVMAVIPTIALFTDLGLRGKVSLQLLGLFSSNQLGISLTALSIWFINLIVPAVVGSLLILSIRKIFRNKSDQKVGEDPG</sequence>
<evidence type="ECO:0000256" key="4">
    <source>
        <dbReference type="ARBA" id="ARBA00022989"/>
    </source>
</evidence>
<keyword evidence="8" id="KW-1185">Reference proteome</keyword>
<proteinExistence type="predicted"/>
<organism evidence="7 8">
    <name type="scientific">Terrimonas ginsenosidimutans</name>
    <dbReference type="NCBI Taxonomy" id="2908004"/>
    <lineage>
        <taxon>Bacteria</taxon>
        <taxon>Pseudomonadati</taxon>
        <taxon>Bacteroidota</taxon>
        <taxon>Chitinophagia</taxon>
        <taxon>Chitinophagales</taxon>
        <taxon>Chitinophagaceae</taxon>
        <taxon>Terrimonas</taxon>
    </lineage>
</organism>
<feature type="transmembrane region" description="Helical" evidence="6">
    <location>
        <begin position="256"/>
        <end position="277"/>
    </location>
</feature>